<proteinExistence type="predicted"/>
<keyword evidence="3" id="KW-1185">Reference proteome</keyword>
<organism evidence="2 3">
    <name type="scientific">Pristionchus fissidentatus</name>
    <dbReference type="NCBI Taxonomy" id="1538716"/>
    <lineage>
        <taxon>Eukaryota</taxon>
        <taxon>Metazoa</taxon>
        <taxon>Ecdysozoa</taxon>
        <taxon>Nematoda</taxon>
        <taxon>Chromadorea</taxon>
        <taxon>Rhabditida</taxon>
        <taxon>Rhabditina</taxon>
        <taxon>Diplogasteromorpha</taxon>
        <taxon>Diplogasteroidea</taxon>
        <taxon>Neodiplogasteridae</taxon>
        <taxon>Pristionchus</taxon>
    </lineage>
</organism>
<sequence>MNPSWYFFIFMDPFHSYFVWIITKLSLFSNGLLLFIIYSTPSANLGAYRYLLSVFAVCDITTSLGHAGLQPYVHMTSTGFYFFPRRAGIKISLETFDTVFCFIFMATYYQTFLVLAYHFIYRFKVATSGLQISFTNYWSSREWIRTGIIVYILYIGGFFGAVLFGMIPTENSRRNVPSEIFAIYGINLADARIGYTNLILRRKESNSGDLAWRIDAIFSIIVCLSLIAATAIVIVYCIYRTVAAMKHGNLLLSPKAKRMQRNLFRALLIQTSIPCLFSYLPLAIIFLLPFSGKLLPHQR</sequence>
<name>A0AAV5VXR6_9BILA</name>
<feature type="transmembrane region" description="Helical" evidence="1">
    <location>
        <begin position="102"/>
        <end position="123"/>
    </location>
</feature>
<keyword evidence="1" id="KW-1133">Transmembrane helix</keyword>
<dbReference type="PANTHER" id="PTHR22943:SF248">
    <property type="entry name" value="SEVEN TM RECEPTOR"/>
    <property type="match status" value="1"/>
</dbReference>
<dbReference type="InterPro" id="IPR019428">
    <property type="entry name" value="7TM_GPCR_serpentine_rcpt_Str"/>
</dbReference>
<reference evidence="2" key="1">
    <citation type="submission" date="2023-10" db="EMBL/GenBank/DDBJ databases">
        <title>Genome assembly of Pristionchus species.</title>
        <authorList>
            <person name="Yoshida K."/>
            <person name="Sommer R.J."/>
        </authorList>
    </citation>
    <scope>NUCLEOTIDE SEQUENCE</scope>
    <source>
        <strain evidence="2">RS5133</strain>
    </source>
</reference>
<dbReference type="AlphaFoldDB" id="A0AAV5VXR6"/>
<dbReference type="EMBL" id="BTSY01000004">
    <property type="protein sequence ID" value="GMT22860.1"/>
    <property type="molecule type" value="Genomic_DNA"/>
</dbReference>
<feature type="transmembrane region" description="Helical" evidence="1">
    <location>
        <begin position="17"/>
        <end position="38"/>
    </location>
</feature>
<dbReference type="PANTHER" id="PTHR22943">
    <property type="entry name" value="7-TRANSMEMBRANE DOMAIN RECEPTOR C.ELEGANS"/>
    <property type="match status" value="1"/>
</dbReference>
<dbReference type="Proteomes" id="UP001432322">
    <property type="component" value="Unassembled WGS sequence"/>
</dbReference>
<keyword evidence="1" id="KW-0812">Transmembrane</keyword>
<evidence type="ECO:0000256" key="1">
    <source>
        <dbReference type="SAM" id="Phobius"/>
    </source>
</evidence>
<keyword evidence="1" id="KW-0472">Membrane</keyword>
<comment type="caution">
    <text evidence="2">The sequence shown here is derived from an EMBL/GenBank/DDBJ whole genome shotgun (WGS) entry which is preliminary data.</text>
</comment>
<evidence type="ECO:0008006" key="4">
    <source>
        <dbReference type="Google" id="ProtNLM"/>
    </source>
</evidence>
<protein>
    <recommendedName>
        <fullName evidence="4">G protein-coupled receptor</fullName>
    </recommendedName>
</protein>
<dbReference type="SUPFAM" id="SSF81321">
    <property type="entry name" value="Family A G protein-coupled receptor-like"/>
    <property type="match status" value="1"/>
</dbReference>
<feature type="transmembrane region" description="Helical" evidence="1">
    <location>
        <begin position="216"/>
        <end position="242"/>
    </location>
</feature>
<dbReference type="Gene3D" id="1.20.1070.10">
    <property type="entry name" value="Rhodopsin 7-helix transmembrane proteins"/>
    <property type="match status" value="1"/>
</dbReference>
<evidence type="ECO:0000313" key="3">
    <source>
        <dbReference type="Proteomes" id="UP001432322"/>
    </source>
</evidence>
<evidence type="ECO:0000313" key="2">
    <source>
        <dbReference type="EMBL" id="GMT22860.1"/>
    </source>
</evidence>
<gene>
    <name evidence="2" type="ORF">PFISCL1PPCAC_14156</name>
</gene>
<feature type="transmembrane region" description="Helical" evidence="1">
    <location>
        <begin position="263"/>
        <end position="290"/>
    </location>
</feature>
<accession>A0AAV5VXR6</accession>
<dbReference type="Pfam" id="PF10326">
    <property type="entry name" value="7TM_GPCR_Str"/>
    <property type="match status" value="1"/>
</dbReference>
<feature type="transmembrane region" description="Helical" evidence="1">
    <location>
        <begin position="143"/>
        <end position="167"/>
    </location>
</feature>
<feature type="transmembrane region" description="Helical" evidence="1">
    <location>
        <begin position="50"/>
        <end position="69"/>
    </location>
</feature>